<proteinExistence type="predicted"/>
<sequence>MILDGEGIVYVSGRIDFGAAQSRAASTPARARALAEHHPAHYAVFDILSHPDLGDTRGWSYVSQRASQQIAPPADNREQHSQ</sequence>
<dbReference type="EMBL" id="CP030073">
    <property type="protein sequence ID" value="AWW35351.1"/>
    <property type="molecule type" value="Genomic_DNA"/>
</dbReference>
<evidence type="ECO:0000313" key="3">
    <source>
        <dbReference type="Proteomes" id="UP000249616"/>
    </source>
</evidence>
<gene>
    <name evidence="1" type="ORF">DN051_00400</name>
    <name evidence="2" type="ORF">DN051_40410</name>
</gene>
<evidence type="ECO:0000313" key="1">
    <source>
        <dbReference type="EMBL" id="AWW35351.1"/>
    </source>
</evidence>
<dbReference type="KEGG" id="scad:DN051_40410"/>
<organism evidence="1 3">
    <name type="scientific">Streptomyces cadmiisoli</name>
    <dbReference type="NCBI Taxonomy" id="2184053"/>
    <lineage>
        <taxon>Bacteria</taxon>
        <taxon>Bacillati</taxon>
        <taxon>Actinomycetota</taxon>
        <taxon>Actinomycetes</taxon>
        <taxon>Kitasatosporales</taxon>
        <taxon>Streptomycetaceae</taxon>
        <taxon>Streptomyces</taxon>
        <taxon>Streptomyces aurantiacus group</taxon>
    </lineage>
</organism>
<dbReference type="EMBL" id="CP030073">
    <property type="protein sequence ID" value="AWW42089.1"/>
    <property type="molecule type" value="Genomic_DNA"/>
</dbReference>
<dbReference type="KEGG" id="scad:DN051_00400"/>
<dbReference type="Proteomes" id="UP000249616">
    <property type="component" value="Chromosome"/>
</dbReference>
<evidence type="ECO:0008006" key="4">
    <source>
        <dbReference type="Google" id="ProtNLM"/>
    </source>
</evidence>
<dbReference type="AlphaFoldDB" id="A0A2Z4IQD4"/>
<dbReference type="RefSeq" id="WP_112437545.1">
    <property type="nucleotide sequence ID" value="NZ_CP030073.1"/>
</dbReference>
<dbReference type="SUPFAM" id="SSF56091">
    <property type="entry name" value="DNA ligase/mRNA capping enzyme, catalytic domain"/>
    <property type="match status" value="1"/>
</dbReference>
<accession>A0A2Z4IQD4</accession>
<protein>
    <recommendedName>
        <fullName evidence="4">ATP-dependent DNA ligase family profile domain-containing protein</fullName>
    </recommendedName>
</protein>
<reference evidence="1 3" key="1">
    <citation type="journal article" date="2019" name="Int. J. Syst. Evol. Microbiol.">
        <title>Streptomyces cadmiisoli sp. nov., a novel actinomycete isolated from cadmium-contaminated soil.</title>
        <authorList>
            <person name="Li K."/>
            <person name="Tang X."/>
            <person name="Zhao J."/>
            <person name="Guo Y."/>
            <person name="Tang Y."/>
            <person name="Gao J."/>
        </authorList>
    </citation>
    <scope>NUCLEOTIDE SEQUENCE [LARGE SCALE GENOMIC DNA]</scope>
    <source>
        <strain evidence="1 3">ZFG47</strain>
    </source>
</reference>
<keyword evidence="3" id="KW-1185">Reference proteome</keyword>
<evidence type="ECO:0000313" key="2">
    <source>
        <dbReference type="EMBL" id="AWW42089.1"/>
    </source>
</evidence>
<name>A0A2Z4IQD4_9ACTN</name>